<organism evidence="2 3">
    <name type="scientific">Haloarcula rubra</name>
    <dbReference type="NCBI Taxonomy" id="2487747"/>
    <lineage>
        <taxon>Archaea</taxon>
        <taxon>Methanobacteriati</taxon>
        <taxon>Methanobacteriota</taxon>
        <taxon>Stenosarchaea group</taxon>
        <taxon>Halobacteria</taxon>
        <taxon>Halobacteriales</taxon>
        <taxon>Haloarculaceae</taxon>
        <taxon>Haloarcula</taxon>
    </lineage>
</organism>
<dbReference type="SUPFAM" id="SSF56091">
    <property type="entry name" value="DNA ligase/mRNA capping enzyme, catalytic domain"/>
    <property type="match status" value="1"/>
</dbReference>
<comment type="caution">
    <text evidence="2">The sequence shown here is derived from an EMBL/GenBank/DDBJ whole genome shotgun (WGS) entry which is preliminary data.</text>
</comment>
<feature type="domain" description="RNA ligase" evidence="1">
    <location>
        <begin position="23"/>
        <end position="181"/>
    </location>
</feature>
<keyword evidence="2" id="KW-0436">Ligase</keyword>
<reference evidence="2 3" key="1">
    <citation type="submission" date="2021-06" db="EMBL/GenBank/DDBJ databases">
        <title>Halomicroarcula sp. a new haloarchaeum isolated from saline soil.</title>
        <authorList>
            <person name="Duran-Viseras A."/>
            <person name="Sanchez-Porro C."/>
            <person name="Ventosa A."/>
        </authorList>
    </citation>
    <scope>NUCLEOTIDE SEQUENCE [LARGE SCALE GENOMIC DNA]</scope>
    <source>
        <strain evidence="2 3">F13</strain>
    </source>
</reference>
<proteinExistence type="predicted"/>
<dbReference type="AlphaFoldDB" id="A0AAW4PW64"/>
<protein>
    <submittedName>
        <fullName evidence="2">RNA ligase family protein</fullName>
    </submittedName>
</protein>
<evidence type="ECO:0000313" key="3">
    <source>
        <dbReference type="Proteomes" id="UP001430377"/>
    </source>
</evidence>
<keyword evidence="3" id="KW-1185">Reference proteome</keyword>
<sequence length="283" mass="32456">MKQYPSIPHAENAPAGLFESGHLWLLEKVDGALLRFQLQDSGLVRFGDRDRVYDDPDTVPDPYQHAVRHVREHLDREALRTAVDDVEDVVFFGEATHRHTIAYDWAQTPSFLGFDVWSDSREAFRPPDAAEQIFDRLGLQPVNAFEREQQAQYFDPDSYTFPESAWYDGPPEGVVIRNKRGQRAILPNPDVREADGPDPVDAPESELAERYATTRRFERVVDELEASSRPVTFDALYDRVLKTIVREAYGRLYHARSDVDMGDFRSEVAALTRAFLDDRVADR</sequence>
<dbReference type="Proteomes" id="UP001430377">
    <property type="component" value="Unassembled WGS sequence"/>
</dbReference>
<evidence type="ECO:0000313" key="2">
    <source>
        <dbReference type="EMBL" id="MBX0325412.1"/>
    </source>
</evidence>
<gene>
    <name evidence="2" type="ORF">EGH21_20505</name>
</gene>
<dbReference type="Gene3D" id="3.30.470.30">
    <property type="entry name" value="DNA ligase/mRNA capping enzyme"/>
    <property type="match status" value="1"/>
</dbReference>
<name>A0AAW4PW64_9EURY</name>
<dbReference type="InterPro" id="IPR021122">
    <property type="entry name" value="RNA_ligase_dom_REL/Rnl2"/>
</dbReference>
<dbReference type="RefSeq" id="WP_220620276.1">
    <property type="nucleotide sequence ID" value="NZ_RKLR01000013.1"/>
</dbReference>
<dbReference type="EMBL" id="RKLR01000013">
    <property type="protein sequence ID" value="MBX0325412.1"/>
    <property type="molecule type" value="Genomic_DNA"/>
</dbReference>
<evidence type="ECO:0000259" key="1">
    <source>
        <dbReference type="Pfam" id="PF09414"/>
    </source>
</evidence>
<dbReference type="Pfam" id="PF09414">
    <property type="entry name" value="RNA_ligase"/>
    <property type="match status" value="1"/>
</dbReference>
<accession>A0AAW4PW64</accession>
<dbReference type="GO" id="GO:0016874">
    <property type="term" value="F:ligase activity"/>
    <property type="evidence" value="ECO:0007669"/>
    <property type="project" value="UniProtKB-KW"/>
</dbReference>